<reference evidence="1 2" key="1">
    <citation type="submission" date="2023-03" db="EMBL/GenBank/DDBJ databases">
        <authorList>
            <person name="Pearce D."/>
        </authorList>
    </citation>
    <scope>NUCLEOTIDE SEQUENCE [LARGE SCALE GENOMIC DNA]</scope>
    <source>
        <strain evidence="1">Msz</strain>
    </source>
</reference>
<evidence type="ECO:0000313" key="1">
    <source>
        <dbReference type="EMBL" id="CAI8800839.1"/>
    </source>
</evidence>
<organism evidence="1 2">
    <name type="scientific">Methylocaldum szegediense</name>
    <dbReference type="NCBI Taxonomy" id="73780"/>
    <lineage>
        <taxon>Bacteria</taxon>
        <taxon>Pseudomonadati</taxon>
        <taxon>Pseudomonadota</taxon>
        <taxon>Gammaproteobacteria</taxon>
        <taxon>Methylococcales</taxon>
        <taxon>Methylococcaceae</taxon>
        <taxon>Methylocaldum</taxon>
    </lineage>
</organism>
<gene>
    <name evidence="1" type="ORF">MSZNOR_1588</name>
</gene>
<evidence type="ECO:0008006" key="3">
    <source>
        <dbReference type="Google" id="ProtNLM"/>
    </source>
</evidence>
<protein>
    <recommendedName>
        <fullName evidence="3">DUF1249 domain-containing protein</fullName>
    </recommendedName>
</protein>
<dbReference type="PANTHER" id="PTHR38774">
    <property type="entry name" value="CYTOPLASMIC PROTEIN-RELATED"/>
    <property type="match status" value="1"/>
</dbReference>
<dbReference type="InterPro" id="IPR009659">
    <property type="entry name" value="DUF1249"/>
</dbReference>
<proteinExistence type="predicted"/>
<dbReference type="RefSeq" id="WP_317963851.1">
    <property type="nucleotide sequence ID" value="NZ_OX458333.1"/>
</dbReference>
<keyword evidence="2" id="KW-1185">Reference proteome</keyword>
<dbReference type="EMBL" id="OX458333">
    <property type="protein sequence ID" value="CAI8800839.1"/>
    <property type="molecule type" value="Genomic_DNA"/>
</dbReference>
<sequence>MRIFQPAEKSFWLQKVCEWNYEKLASLIPDLAGVDETAVAQVNGKPSLHLRLLERSPYTLVLELTHDFVRGGEPAVKIRVCLDAKTAEALSDHWRPYVLDAVRDRYSAKSVLDYKWSLNYFLTRWLDHCLQNDYRFGTARYSREEYATL</sequence>
<accession>A0ABM9I026</accession>
<evidence type="ECO:0000313" key="2">
    <source>
        <dbReference type="Proteomes" id="UP001162030"/>
    </source>
</evidence>
<name>A0ABM9I026_9GAMM</name>
<dbReference type="Pfam" id="PF06853">
    <property type="entry name" value="DUF1249"/>
    <property type="match status" value="1"/>
</dbReference>
<dbReference type="PANTHER" id="PTHR38774:SF1">
    <property type="entry name" value="CYTOPLASMIC PROTEIN"/>
    <property type="match status" value="1"/>
</dbReference>
<dbReference type="Proteomes" id="UP001162030">
    <property type="component" value="Chromosome"/>
</dbReference>